<accession>A0ABY6DYL3</accession>
<evidence type="ECO:0000313" key="2">
    <source>
        <dbReference type="EMBL" id="UXY16933.1"/>
    </source>
</evidence>
<dbReference type="Gene3D" id="2.160.20.10">
    <property type="entry name" value="Single-stranded right-handed beta-helix, Pectin lyase-like"/>
    <property type="match status" value="1"/>
</dbReference>
<dbReference type="Proteomes" id="UP001061302">
    <property type="component" value="Chromosome"/>
</dbReference>
<gene>
    <name evidence="2" type="ORF">N8I74_07935</name>
</gene>
<feature type="region of interest" description="Disordered" evidence="1">
    <location>
        <begin position="622"/>
        <end position="642"/>
    </location>
</feature>
<dbReference type="SUPFAM" id="SSF51126">
    <property type="entry name" value="Pectin lyase-like"/>
    <property type="match status" value="1"/>
</dbReference>
<reference evidence="2" key="1">
    <citation type="submission" date="2022-10" db="EMBL/GenBank/DDBJ databases">
        <title>Chitiniphilus purpureus sp. nov., a novel chitin-degrading bacterium isolated from crawfish pond sediment.</title>
        <authorList>
            <person name="Li K."/>
        </authorList>
    </citation>
    <scope>NUCLEOTIDE SEQUENCE</scope>
    <source>
        <strain evidence="2">CD1</strain>
    </source>
</reference>
<sequence>MSEANHFHRTTAAWATLAAFSLLTGCDADLDSLVEQSLATTSLQASSQSTTPAVLNLRVKGLGLGKELALAYGSTSIPIQLNGAHSIALPATGPANLQVATQPAGQTCKVAESTSAAVPADGTPVFVRCVHNETPTVVQPDTLPNAPLSASFGLREYAYPGIPYESRPGVVGGIFPYEYRIKQLTLNGAAQSTANVSVDFRTGAVRFTPASAGTYVLTLEIRDSGSIQKTLEQSFTITASTAKFIFVSPGGTDAPGKGTLADPYQSVAYAVANSAPDQVILLRKGTYLTNGFTLYDTKSQQLLAYPDEVATLDLNQQILNVYSVTAPAARIEGVDITRVKLYGIKSESTTSGLVIRNVRFVDGVGSNSTKHDNPGFIHGTGHDLNTPRHKLLIQDNDFGPFNKVNFGSYAVILFDAGDSLVENNQIRLGTNALQDGIGGGIHEKDNSQGNTHRENYIDFPAVKTTPLGIQVSAQAGSRNIHVHHNLLINSGIYLGLACFASYGCTMRDHDVHHNTVVNQSVYMNWGPFNPGSYGTRISYNVLSARTKPTYSGLSCQPEPPDFNNQIAVSANFVESVHAQAFKDSECSARNKTWPVWRDVHGMDTFASGSELNATTSYQVSGSGPLTGLPAGHPRRGVRGHQW</sequence>
<name>A0ABY6DYL3_9NEIS</name>
<dbReference type="EMBL" id="CP106753">
    <property type="protein sequence ID" value="UXY16933.1"/>
    <property type="molecule type" value="Genomic_DNA"/>
</dbReference>
<dbReference type="InterPro" id="IPR011050">
    <property type="entry name" value="Pectin_lyase_fold/virulence"/>
</dbReference>
<dbReference type="RefSeq" id="WP_263126352.1">
    <property type="nucleotide sequence ID" value="NZ_CP106753.1"/>
</dbReference>
<keyword evidence="3" id="KW-1185">Reference proteome</keyword>
<evidence type="ECO:0000313" key="3">
    <source>
        <dbReference type="Proteomes" id="UP001061302"/>
    </source>
</evidence>
<protein>
    <submittedName>
        <fullName evidence="2">Right-handed parallel beta-helix repeat-containing protein</fullName>
    </submittedName>
</protein>
<dbReference type="InterPro" id="IPR012334">
    <property type="entry name" value="Pectin_lyas_fold"/>
</dbReference>
<feature type="compositionally biased region" description="Basic residues" evidence="1">
    <location>
        <begin position="632"/>
        <end position="642"/>
    </location>
</feature>
<proteinExistence type="predicted"/>
<evidence type="ECO:0000256" key="1">
    <source>
        <dbReference type="SAM" id="MobiDB-lite"/>
    </source>
</evidence>
<organism evidence="2 3">
    <name type="scientific">Chitiniphilus purpureus</name>
    <dbReference type="NCBI Taxonomy" id="2981137"/>
    <lineage>
        <taxon>Bacteria</taxon>
        <taxon>Pseudomonadati</taxon>
        <taxon>Pseudomonadota</taxon>
        <taxon>Betaproteobacteria</taxon>
        <taxon>Neisseriales</taxon>
        <taxon>Chitinibacteraceae</taxon>
        <taxon>Chitiniphilus</taxon>
    </lineage>
</organism>